<evidence type="ECO:0000256" key="2">
    <source>
        <dbReference type="ARBA" id="ARBA00022617"/>
    </source>
</evidence>
<evidence type="ECO:0000256" key="6">
    <source>
        <dbReference type="PROSITE-ProRule" id="PRU00433"/>
    </source>
</evidence>
<dbReference type="GO" id="GO:0009055">
    <property type="term" value="F:electron transfer activity"/>
    <property type="evidence" value="ECO:0007669"/>
    <property type="project" value="InterPro"/>
</dbReference>
<keyword evidence="2 6" id="KW-0349">Heme</keyword>
<keyword evidence="3 6" id="KW-0479">Metal-binding</keyword>
<organism evidence="8">
    <name type="scientific">Chlorobium phaeobacteroides (strain BS1)</name>
    <dbReference type="NCBI Taxonomy" id="331678"/>
    <lineage>
        <taxon>Bacteria</taxon>
        <taxon>Pseudomonadati</taxon>
        <taxon>Chlorobiota</taxon>
        <taxon>Chlorobiia</taxon>
        <taxon>Chlorobiales</taxon>
        <taxon>Chlorobiaceae</taxon>
        <taxon>Chlorobium/Pelodictyon group</taxon>
        <taxon>Chlorobium</taxon>
    </lineage>
</organism>
<proteinExistence type="predicted"/>
<dbReference type="STRING" id="331678.Cphamn1_2352"/>
<keyword evidence="4" id="KW-0249">Electron transport</keyword>
<feature type="domain" description="Cytochrome c" evidence="7">
    <location>
        <begin position="42"/>
        <end position="125"/>
    </location>
</feature>
<dbReference type="InterPro" id="IPR036909">
    <property type="entry name" value="Cyt_c-like_dom_sf"/>
</dbReference>
<dbReference type="OrthoDB" id="9811281at2"/>
<dbReference type="GO" id="GO:0020037">
    <property type="term" value="F:heme binding"/>
    <property type="evidence" value="ECO:0007669"/>
    <property type="project" value="InterPro"/>
</dbReference>
<dbReference type="GO" id="GO:0005506">
    <property type="term" value="F:iron ion binding"/>
    <property type="evidence" value="ECO:0007669"/>
    <property type="project" value="InterPro"/>
</dbReference>
<keyword evidence="1" id="KW-0813">Transport</keyword>
<evidence type="ECO:0000256" key="1">
    <source>
        <dbReference type="ARBA" id="ARBA00022448"/>
    </source>
</evidence>
<dbReference type="PROSITE" id="PS51257">
    <property type="entry name" value="PROKAR_LIPOPROTEIN"/>
    <property type="match status" value="1"/>
</dbReference>
<dbReference type="HOGENOM" id="CLU_082349_3_1_10"/>
<dbReference type="Pfam" id="PF13442">
    <property type="entry name" value="Cytochrome_CBB3"/>
    <property type="match status" value="1"/>
</dbReference>
<evidence type="ECO:0000256" key="5">
    <source>
        <dbReference type="ARBA" id="ARBA00023004"/>
    </source>
</evidence>
<evidence type="ECO:0000259" key="7">
    <source>
        <dbReference type="PROSITE" id="PS51007"/>
    </source>
</evidence>
<evidence type="ECO:0000313" key="8">
    <source>
        <dbReference type="EMBL" id="ACE05253.1"/>
    </source>
</evidence>
<evidence type="ECO:0000256" key="3">
    <source>
        <dbReference type="ARBA" id="ARBA00022723"/>
    </source>
</evidence>
<dbReference type="EMBL" id="CP001101">
    <property type="protein sequence ID" value="ACE05253.1"/>
    <property type="molecule type" value="Genomic_DNA"/>
</dbReference>
<sequence>MKKILSAAAICGLFFIGCGGAEKPAAESAAEGGAASELVSGYDLANGMAIYESDCAGCHAEGALSSPKTGDVEAWTARIEQGMETLISKSIEGYTAEGNMPAKGGNDALSDEEVANAVAYMVEQSVAK</sequence>
<dbReference type="AlphaFoldDB" id="B3EPB4"/>
<dbReference type="eggNOG" id="COG3245">
    <property type="taxonomic scope" value="Bacteria"/>
</dbReference>
<reference evidence="8" key="1">
    <citation type="submission" date="2008-06" db="EMBL/GenBank/DDBJ databases">
        <title>Complete sequence of Chlorobium phaeobacteroides BS1.</title>
        <authorList>
            <consortium name="US DOE Joint Genome Institute"/>
            <person name="Lucas S."/>
            <person name="Copeland A."/>
            <person name="Lapidus A."/>
            <person name="Glavina del Rio T."/>
            <person name="Dalin E."/>
            <person name="Tice H."/>
            <person name="Bruce D."/>
            <person name="Goodwin L."/>
            <person name="Pitluck S."/>
            <person name="Schmutz J."/>
            <person name="Larimer F."/>
            <person name="Land M."/>
            <person name="Hauser L."/>
            <person name="Kyrpides N."/>
            <person name="Ovchinnikova G."/>
            <person name="Li T."/>
            <person name="Liu Z."/>
            <person name="Zhao F."/>
            <person name="Overmann J."/>
            <person name="Bryant D.A."/>
            <person name="Richardson P."/>
        </authorList>
    </citation>
    <scope>NUCLEOTIDE SEQUENCE [LARGE SCALE GENOMIC DNA]</scope>
    <source>
        <strain evidence="8">BS1</strain>
    </source>
</reference>
<dbReference type="PROSITE" id="PS51007">
    <property type="entry name" value="CYTC"/>
    <property type="match status" value="1"/>
</dbReference>
<dbReference type="InterPro" id="IPR009056">
    <property type="entry name" value="Cyt_c-like_dom"/>
</dbReference>
<keyword evidence="5 6" id="KW-0408">Iron</keyword>
<protein>
    <submittedName>
        <fullName evidence="8">Cytochrome c class I</fullName>
    </submittedName>
</protein>
<dbReference type="PANTHER" id="PTHR40942">
    <property type="match status" value="1"/>
</dbReference>
<dbReference type="PRINTS" id="PR00607">
    <property type="entry name" value="CYTCHROMECIE"/>
</dbReference>
<dbReference type="KEGG" id="cpb:Cphamn1_2352"/>
<accession>B3EPB4</accession>
<evidence type="ECO:0000256" key="4">
    <source>
        <dbReference type="ARBA" id="ARBA00022982"/>
    </source>
</evidence>
<name>B3EPB4_CHLPB</name>
<dbReference type="PANTHER" id="PTHR40942:SF4">
    <property type="entry name" value="CYTOCHROME C5"/>
    <property type="match status" value="1"/>
</dbReference>
<gene>
    <name evidence="8" type="ordered locus">Cphamn1_2352</name>
</gene>
<dbReference type="Gene3D" id="1.10.760.10">
    <property type="entry name" value="Cytochrome c-like domain"/>
    <property type="match status" value="1"/>
</dbReference>
<dbReference type="SUPFAM" id="SSF46626">
    <property type="entry name" value="Cytochrome c"/>
    <property type="match status" value="1"/>
</dbReference>
<dbReference type="InterPro" id="IPR002323">
    <property type="entry name" value="Cyt_CIE"/>
</dbReference>